<name>A0A7K1KKG0_9BACT</name>
<dbReference type="SUPFAM" id="SSF53474">
    <property type="entry name" value="alpha/beta-Hydrolases"/>
    <property type="match status" value="1"/>
</dbReference>
<dbReference type="InterPro" id="IPR029058">
    <property type="entry name" value="AB_hydrolase_fold"/>
</dbReference>
<dbReference type="EMBL" id="WODC01000001">
    <property type="protein sequence ID" value="MUM76555.1"/>
    <property type="molecule type" value="Genomic_DNA"/>
</dbReference>
<dbReference type="Gene3D" id="3.40.50.1820">
    <property type="entry name" value="alpha/beta hydrolase"/>
    <property type="match status" value="1"/>
</dbReference>
<proteinExistence type="predicted"/>
<comment type="caution">
    <text evidence="2">The sequence shown here is derived from an EMBL/GenBank/DDBJ whole genome shotgun (WGS) entry which is preliminary data.</text>
</comment>
<feature type="compositionally biased region" description="Pro residues" evidence="1">
    <location>
        <begin position="84"/>
        <end position="107"/>
    </location>
</feature>
<reference evidence="2 3" key="1">
    <citation type="submission" date="2019-11" db="EMBL/GenBank/DDBJ databases">
        <title>Pseudodesulfovibrio alkaliphilus, sp. nov., an alkaliphilic sulfate-reducing bacteria from mud volcano of Taman peninsula, Russia.</title>
        <authorList>
            <person name="Frolova A."/>
            <person name="Merkel A.Y."/>
            <person name="Slobodkin A.I."/>
        </authorList>
    </citation>
    <scope>NUCLEOTIDE SEQUENCE [LARGE SCALE GENOMIC DNA]</scope>
    <source>
        <strain evidence="2 3">F-1</strain>
    </source>
</reference>
<evidence type="ECO:0000256" key="1">
    <source>
        <dbReference type="SAM" id="MobiDB-lite"/>
    </source>
</evidence>
<feature type="compositionally biased region" description="Pro residues" evidence="1">
    <location>
        <begin position="54"/>
        <end position="71"/>
    </location>
</feature>
<dbReference type="AlphaFoldDB" id="A0A7K1KKG0"/>
<dbReference type="Proteomes" id="UP000461162">
    <property type="component" value="Unassembled WGS sequence"/>
</dbReference>
<evidence type="ECO:0000313" key="3">
    <source>
        <dbReference type="Proteomes" id="UP000461162"/>
    </source>
</evidence>
<evidence type="ECO:0000313" key="2">
    <source>
        <dbReference type="EMBL" id="MUM76555.1"/>
    </source>
</evidence>
<feature type="region of interest" description="Disordered" evidence="1">
    <location>
        <begin position="280"/>
        <end position="312"/>
    </location>
</feature>
<organism evidence="2 3">
    <name type="scientific">Pseudodesulfovibrio alkaliphilus</name>
    <dbReference type="NCBI Taxonomy" id="2661613"/>
    <lineage>
        <taxon>Bacteria</taxon>
        <taxon>Pseudomonadati</taxon>
        <taxon>Thermodesulfobacteriota</taxon>
        <taxon>Desulfovibrionia</taxon>
        <taxon>Desulfovibrionales</taxon>
        <taxon>Desulfovibrionaceae</taxon>
    </lineage>
</organism>
<gene>
    <name evidence="2" type="ORF">GKC30_02780</name>
</gene>
<accession>A0A7K1KKG0</accession>
<keyword evidence="3" id="KW-1185">Reference proteome</keyword>
<protein>
    <submittedName>
        <fullName evidence="2">Uncharacterized protein</fullName>
    </submittedName>
</protein>
<dbReference type="RefSeq" id="WP_155932164.1">
    <property type="nucleotide sequence ID" value="NZ_WODC01000001.1"/>
</dbReference>
<feature type="region of interest" description="Disordered" evidence="1">
    <location>
        <begin position="79"/>
        <end position="147"/>
    </location>
</feature>
<sequence length="535" mass="57127">MRTLSLLLSFFLHALIATVLIQTLHLGRTLPPKLMELDLTALAEPVIAPFPEPTPLPAPLPVEPAPEPQPQALPMDKTILLDDAPPPEPAPAHTPASVPPPQEPPPVAEAIDISPVKTVAPSEPPPPSEEASRPSPAGEQEEGKGPPIMVSRHDVLAHRGHEARFGRSMMAEYYTYESSEFSGQFQTRDDRTISIIDARDTEYGRFLIYDSKNKTLRRLKEFAKYIYTIGPSLYADEPVTGTVTFLAKDDRIERFILMTDDDRIAHFPVKVHVRESDVQFAAPGADPAPKPKARGKSGKEQDALAGRATLPPAGGGHPGVVLTYGERCVDDGLVRGFTRALSASGLAVFSFRPRGCDESGEAVASVRPEGISVAEAATRARQRQAADTAAALAYFVGLEAVDGSRAGVWGNGTGVAAGLALALALEPEAVRPAFLVCLLDDSVGPDGLPGSAGLARLDMPVLWLITGRNLGRWQSFVSTLESLRDGQGLAFTIVMAPLRGGQEVLGARGEFSGWVEQVAEEHARLGASWIAGLAQ</sequence>
<feature type="region of interest" description="Disordered" evidence="1">
    <location>
        <begin position="54"/>
        <end position="73"/>
    </location>
</feature>